<dbReference type="EMBL" id="AP022613">
    <property type="protein sequence ID" value="BBZ42375.1"/>
    <property type="molecule type" value="Genomic_DNA"/>
</dbReference>
<keyword evidence="3" id="KW-0560">Oxidoreductase</keyword>
<dbReference type="SUPFAM" id="SSF53597">
    <property type="entry name" value="Dihydrofolate reductase-like"/>
    <property type="match status" value="1"/>
</dbReference>
<dbReference type="InterPro" id="IPR024072">
    <property type="entry name" value="DHFR-like_dom_sf"/>
</dbReference>
<dbReference type="OrthoDB" id="5243299at2"/>
<evidence type="ECO:0000313" key="5">
    <source>
        <dbReference type="Proteomes" id="UP000467385"/>
    </source>
</evidence>
<evidence type="ECO:0000313" key="4">
    <source>
        <dbReference type="EMBL" id="BBZ42375.1"/>
    </source>
</evidence>
<dbReference type="InterPro" id="IPR050765">
    <property type="entry name" value="Riboflavin_Biosynth_HTPR"/>
</dbReference>
<reference evidence="4 5" key="1">
    <citation type="journal article" date="2019" name="Emerg. Microbes Infect.">
        <title>Comprehensive subspecies identification of 175 nontuberculous mycobacteria species based on 7547 genomic profiles.</title>
        <authorList>
            <person name="Matsumoto Y."/>
            <person name="Kinjo T."/>
            <person name="Motooka D."/>
            <person name="Nabeya D."/>
            <person name="Jung N."/>
            <person name="Uechi K."/>
            <person name="Horii T."/>
            <person name="Iida T."/>
            <person name="Fujita J."/>
            <person name="Nakamura S."/>
        </authorList>
    </citation>
    <scope>NUCLEOTIDE SEQUENCE [LARGE SCALE GENOMIC DNA]</scope>
    <source>
        <strain evidence="4 5">JCM 14738</strain>
    </source>
</reference>
<sequence>MTVRMPAFEVDDIAELAGFYRDPPDGVRANMIFSVDGAASLHGRAGPLSDSLDHQLLLALRGYADVVLVGAGTARAENYGPVRLTDAQRSDRWERWALDEPPPIAVVSQSGKLPPSLFAEPSQPPMVITSSAAAAGLRFEGSAVPDVVIAGENGVDVATTIAALRARGLRRVLCEGGPTLLDELVLRGLVDEMCVTIAPKLAGTGQSATSAGLPQLPAAQELSLHHVLTHQGYLFLKYGRAGHPSSAVR</sequence>
<organism evidence="4 5">
    <name type="scientific">Mycobacterium conspicuum</name>
    <dbReference type="NCBI Taxonomy" id="44010"/>
    <lineage>
        <taxon>Bacteria</taxon>
        <taxon>Bacillati</taxon>
        <taxon>Actinomycetota</taxon>
        <taxon>Actinomycetes</taxon>
        <taxon>Mycobacteriales</taxon>
        <taxon>Mycobacteriaceae</taxon>
        <taxon>Mycobacterium</taxon>
    </lineage>
</organism>
<dbReference type="PANTHER" id="PTHR38011">
    <property type="entry name" value="DIHYDROFOLATE REDUCTASE FAMILY PROTEIN (AFU_ORTHOLOGUE AFUA_8G06820)"/>
    <property type="match status" value="1"/>
</dbReference>
<keyword evidence="2" id="KW-0521">NADP</keyword>
<accession>A0A1X1T5Z0</accession>
<name>A0A1X1T5Z0_9MYCO</name>
<comment type="pathway">
    <text evidence="1">Cofactor biosynthesis; riboflavin biosynthesis.</text>
</comment>
<protein>
    <submittedName>
        <fullName evidence="4">Uncharacterized protein</fullName>
    </submittedName>
</protein>
<dbReference type="NCBIfam" id="NF010663">
    <property type="entry name" value="PRK14059.1-1"/>
    <property type="match status" value="1"/>
</dbReference>
<gene>
    <name evidence="4" type="ORF">MCNS_54380</name>
</gene>
<evidence type="ECO:0000256" key="2">
    <source>
        <dbReference type="ARBA" id="ARBA00022857"/>
    </source>
</evidence>
<evidence type="ECO:0000256" key="1">
    <source>
        <dbReference type="ARBA" id="ARBA00005104"/>
    </source>
</evidence>
<dbReference type="PANTHER" id="PTHR38011:SF7">
    <property type="entry name" value="2,5-DIAMINO-6-RIBOSYLAMINO-4(3H)-PYRIMIDINONE 5'-PHOSPHATE REDUCTASE"/>
    <property type="match status" value="1"/>
</dbReference>
<dbReference type="Gene3D" id="3.40.430.10">
    <property type="entry name" value="Dihydrofolate Reductase, subunit A"/>
    <property type="match status" value="1"/>
</dbReference>
<dbReference type="Proteomes" id="UP000467385">
    <property type="component" value="Chromosome"/>
</dbReference>
<dbReference type="AlphaFoldDB" id="A0A1X1T5Z0"/>
<evidence type="ECO:0000256" key="3">
    <source>
        <dbReference type="ARBA" id="ARBA00023002"/>
    </source>
</evidence>
<proteinExistence type="predicted"/>
<dbReference type="GO" id="GO:0008703">
    <property type="term" value="F:5-amino-6-(5-phosphoribosylamino)uracil reductase activity"/>
    <property type="evidence" value="ECO:0007669"/>
    <property type="project" value="InterPro"/>
</dbReference>
<keyword evidence="5" id="KW-1185">Reference proteome</keyword>
<dbReference type="InterPro" id="IPR002734">
    <property type="entry name" value="RibDG_C"/>
</dbReference>
<dbReference type="GO" id="GO:0009231">
    <property type="term" value="P:riboflavin biosynthetic process"/>
    <property type="evidence" value="ECO:0007669"/>
    <property type="project" value="InterPro"/>
</dbReference>
<dbReference type="Pfam" id="PF01872">
    <property type="entry name" value="RibD_C"/>
    <property type="match status" value="1"/>
</dbReference>
<dbReference type="STRING" id="44010.AWC00_17160"/>